<accession>A0A5J5JT84</accession>
<dbReference type="PANTHER" id="PTHR43884:SF12">
    <property type="entry name" value="ISOVALERYL-COA DEHYDROGENASE, MITOCHONDRIAL-RELATED"/>
    <property type="match status" value="1"/>
</dbReference>
<name>A0A5J5JT84_9ACTN</name>
<dbReference type="SUPFAM" id="SSF47203">
    <property type="entry name" value="Acyl-CoA dehydrogenase C-terminal domain-like"/>
    <property type="match status" value="1"/>
</dbReference>
<dbReference type="Pfam" id="PF02771">
    <property type="entry name" value="Acyl-CoA_dh_N"/>
    <property type="match status" value="1"/>
</dbReference>
<dbReference type="InterPro" id="IPR036250">
    <property type="entry name" value="AcylCo_DH-like_C"/>
</dbReference>
<reference evidence="10 11" key="1">
    <citation type="submission" date="2019-09" db="EMBL/GenBank/DDBJ databases">
        <title>Screening of Novel Bioactive Compounds from Soil-Associated.</title>
        <authorList>
            <person name="Gong X."/>
        </authorList>
    </citation>
    <scope>NUCLEOTIDE SEQUENCE [LARGE SCALE GENOMIC DNA]</scope>
    <source>
        <strain evidence="10 11">Gxj-6</strain>
    </source>
</reference>
<dbReference type="Pfam" id="PF02770">
    <property type="entry name" value="Acyl-CoA_dh_M"/>
    <property type="match status" value="1"/>
</dbReference>
<sequence>MDFAQTPAQRRLCQAVRDFGQRELNFENSGDGPATPFNREGWLRCARFGVLGWPVPKKYGGSGLDPLSTILALDALGYACRDNGLVFAVNNHLWACAIYLVEHGTPELCETYLPPMCDGRWIGAHALTEPGTGSDVLSITTRAERAGDHYVLNGTKTFISNAPVADVFVVLARTALEGARQQALSAFVVPAHLPGVRVAREWNKAGLHTTPMGEVVFTDCRVPARNLLGGEGDGYAVFTSTIEWERAFMFASQVGVMERILDDCVRYATTRRQFGRTLGGFDSISGKIADMKVRIDLARLILHKIGWLKDAGRLAMMESAIAKLFISESHLNTALDAVQIHGARGYLTEFGIEREVRDALCGPIYGGTSEIQRKLIAGMLGIAAGDETG</sequence>
<dbReference type="PANTHER" id="PTHR43884">
    <property type="entry name" value="ACYL-COA DEHYDROGENASE"/>
    <property type="match status" value="1"/>
</dbReference>
<keyword evidence="3 6" id="KW-0285">Flavoprotein</keyword>
<evidence type="ECO:0000313" key="11">
    <source>
        <dbReference type="Proteomes" id="UP000327011"/>
    </source>
</evidence>
<protein>
    <submittedName>
        <fullName evidence="10">Acyl-CoA dehydrogenase</fullName>
    </submittedName>
</protein>
<keyword evidence="11" id="KW-1185">Reference proteome</keyword>
<evidence type="ECO:0000313" key="10">
    <source>
        <dbReference type="EMBL" id="KAA9373312.1"/>
    </source>
</evidence>
<dbReference type="InterPro" id="IPR009100">
    <property type="entry name" value="AcylCoA_DH/oxidase_NM_dom_sf"/>
</dbReference>
<evidence type="ECO:0000259" key="9">
    <source>
        <dbReference type="Pfam" id="PF02771"/>
    </source>
</evidence>
<comment type="cofactor">
    <cofactor evidence="1 6">
        <name>FAD</name>
        <dbReference type="ChEBI" id="CHEBI:57692"/>
    </cofactor>
</comment>
<feature type="domain" description="Acyl-CoA oxidase/dehydrogenase middle" evidence="8">
    <location>
        <begin position="124"/>
        <end position="220"/>
    </location>
</feature>
<dbReference type="InterPro" id="IPR006091">
    <property type="entry name" value="Acyl-CoA_Oxase/DH_mid-dom"/>
</dbReference>
<dbReference type="InterPro" id="IPR009075">
    <property type="entry name" value="AcylCo_DH/oxidase_C"/>
</dbReference>
<dbReference type="Gene3D" id="1.10.540.10">
    <property type="entry name" value="Acyl-CoA dehydrogenase/oxidase, N-terminal domain"/>
    <property type="match status" value="1"/>
</dbReference>
<evidence type="ECO:0000256" key="5">
    <source>
        <dbReference type="ARBA" id="ARBA00023002"/>
    </source>
</evidence>
<evidence type="ECO:0000259" key="8">
    <source>
        <dbReference type="Pfam" id="PF02770"/>
    </source>
</evidence>
<evidence type="ECO:0000259" key="7">
    <source>
        <dbReference type="Pfam" id="PF00441"/>
    </source>
</evidence>
<dbReference type="InterPro" id="IPR037069">
    <property type="entry name" value="AcylCoA_DH/ox_N_sf"/>
</dbReference>
<dbReference type="EMBL" id="VYTZ01000025">
    <property type="protein sequence ID" value="KAA9373312.1"/>
    <property type="molecule type" value="Genomic_DNA"/>
</dbReference>
<evidence type="ECO:0000256" key="3">
    <source>
        <dbReference type="ARBA" id="ARBA00022630"/>
    </source>
</evidence>
<evidence type="ECO:0000256" key="4">
    <source>
        <dbReference type="ARBA" id="ARBA00022827"/>
    </source>
</evidence>
<dbReference type="Proteomes" id="UP000327011">
    <property type="component" value="Unassembled WGS sequence"/>
</dbReference>
<gene>
    <name evidence="10" type="ORF">F5972_35915</name>
</gene>
<keyword evidence="4 6" id="KW-0274">FAD</keyword>
<dbReference type="RefSeq" id="WP_150940479.1">
    <property type="nucleotide sequence ID" value="NZ_VYTZ01000025.1"/>
</dbReference>
<comment type="caution">
    <text evidence="10">The sequence shown here is derived from an EMBL/GenBank/DDBJ whole genome shotgun (WGS) entry which is preliminary data.</text>
</comment>
<dbReference type="SUPFAM" id="SSF56645">
    <property type="entry name" value="Acyl-CoA dehydrogenase NM domain-like"/>
    <property type="match status" value="1"/>
</dbReference>
<evidence type="ECO:0000256" key="1">
    <source>
        <dbReference type="ARBA" id="ARBA00001974"/>
    </source>
</evidence>
<dbReference type="AlphaFoldDB" id="A0A5J5JT84"/>
<dbReference type="Pfam" id="PF00441">
    <property type="entry name" value="Acyl-CoA_dh_1"/>
    <property type="match status" value="1"/>
</dbReference>
<proteinExistence type="inferred from homology"/>
<dbReference type="FunFam" id="1.20.140.10:FF:000001">
    <property type="entry name" value="Acyl-CoA dehydrogenase"/>
    <property type="match status" value="1"/>
</dbReference>
<comment type="similarity">
    <text evidence="2 6">Belongs to the acyl-CoA dehydrogenase family.</text>
</comment>
<dbReference type="InterPro" id="IPR013786">
    <property type="entry name" value="AcylCoA_DH/ox_N"/>
</dbReference>
<evidence type="ECO:0000256" key="6">
    <source>
        <dbReference type="RuleBase" id="RU362125"/>
    </source>
</evidence>
<dbReference type="GO" id="GO:0050660">
    <property type="term" value="F:flavin adenine dinucleotide binding"/>
    <property type="evidence" value="ECO:0007669"/>
    <property type="project" value="InterPro"/>
</dbReference>
<dbReference type="Gene3D" id="2.40.110.10">
    <property type="entry name" value="Butyryl-CoA Dehydrogenase, subunit A, domain 2"/>
    <property type="match status" value="1"/>
</dbReference>
<dbReference type="Gene3D" id="1.20.140.10">
    <property type="entry name" value="Butyryl-CoA Dehydrogenase, subunit A, domain 3"/>
    <property type="match status" value="1"/>
</dbReference>
<dbReference type="FunFam" id="2.40.110.10:FF:000002">
    <property type="entry name" value="Acyl-CoA dehydrogenase fadE12"/>
    <property type="match status" value="1"/>
</dbReference>
<feature type="domain" description="Acyl-CoA dehydrogenase/oxidase C-terminal" evidence="7">
    <location>
        <begin position="232"/>
        <end position="377"/>
    </location>
</feature>
<dbReference type="InterPro" id="IPR046373">
    <property type="entry name" value="Acyl-CoA_Oxase/DH_mid-dom_sf"/>
</dbReference>
<keyword evidence="5 6" id="KW-0560">Oxidoreductase</keyword>
<evidence type="ECO:0000256" key="2">
    <source>
        <dbReference type="ARBA" id="ARBA00009347"/>
    </source>
</evidence>
<organism evidence="10 11">
    <name type="scientific">Microbispora cellulosiformans</name>
    <dbReference type="NCBI Taxonomy" id="2614688"/>
    <lineage>
        <taxon>Bacteria</taxon>
        <taxon>Bacillati</taxon>
        <taxon>Actinomycetota</taxon>
        <taxon>Actinomycetes</taxon>
        <taxon>Streptosporangiales</taxon>
        <taxon>Streptosporangiaceae</taxon>
        <taxon>Microbispora</taxon>
    </lineage>
</organism>
<dbReference type="GO" id="GO:0003995">
    <property type="term" value="F:acyl-CoA dehydrogenase activity"/>
    <property type="evidence" value="ECO:0007669"/>
    <property type="project" value="TreeGrafter"/>
</dbReference>
<feature type="domain" description="Acyl-CoA dehydrogenase/oxidase N-terminal" evidence="9">
    <location>
        <begin position="6"/>
        <end position="119"/>
    </location>
</feature>